<name>A0AAD5KVH3_9CRUS</name>
<dbReference type="InterPro" id="IPR036273">
    <property type="entry name" value="CRAL/TRIO_N_dom_sf"/>
</dbReference>
<organism evidence="3 4">
    <name type="scientific">Daphnia sinensis</name>
    <dbReference type="NCBI Taxonomy" id="1820382"/>
    <lineage>
        <taxon>Eukaryota</taxon>
        <taxon>Metazoa</taxon>
        <taxon>Ecdysozoa</taxon>
        <taxon>Arthropoda</taxon>
        <taxon>Crustacea</taxon>
        <taxon>Branchiopoda</taxon>
        <taxon>Diplostraca</taxon>
        <taxon>Cladocera</taxon>
        <taxon>Anomopoda</taxon>
        <taxon>Daphniidae</taxon>
        <taxon>Daphnia</taxon>
        <taxon>Daphnia similis group</taxon>
    </lineage>
</organism>
<gene>
    <name evidence="3" type="ORF">GHT06_012223</name>
</gene>
<dbReference type="InterPro" id="IPR001251">
    <property type="entry name" value="CRAL-TRIO_dom"/>
</dbReference>
<dbReference type="Pfam" id="PF00650">
    <property type="entry name" value="CRAL_TRIO"/>
    <property type="match status" value="1"/>
</dbReference>
<dbReference type="CDD" id="cd00170">
    <property type="entry name" value="SEC14"/>
    <property type="match status" value="1"/>
</dbReference>
<proteinExistence type="predicted"/>
<dbReference type="InterPro" id="IPR036865">
    <property type="entry name" value="CRAL-TRIO_dom_sf"/>
</dbReference>
<evidence type="ECO:0000259" key="2">
    <source>
        <dbReference type="PROSITE" id="PS50866"/>
    </source>
</evidence>
<dbReference type="PRINTS" id="PR00180">
    <property type="entry name" value="CRETINALDHBP"/>
</dbReference>
<dbReference type="PANTHER" id="PTHR23324">
    <property type="entry name" value="SEC14 RELATED PROTEIN"/>
    <property type="match status" value="1"/>
</dbReference>
<dbReference type="PROSITE" id="PS50866">
    <property type="entry name" value="GOLD"/>
    <property type="match status" value="1"/>
</dbReference>
<reference evidence="3 4" key="1">
    <citation type="submission" date="2022-05" db="EMBL/GenBank/DDBJ databases">
        <title>A multi-omics perspective on studying reproductive biology in Daphnia sinensis.</title>
        <authorList>
            <person name="Jia J."/>
        </authorList>
    </citation>
    <scope>NUCLEOTIDE SEQUENCE [LARGE SCALE GENOMIC DNA]</scope>
    <source>
        <strain evidence="3 4">WSL</strain>
    </source>
</reference>
<dbReference type="InterPro" id="IPR009038">
    <property type="entry name" value="GOLD_dom"/>
</dbReference>
<sequence>MVVSCETRAEILKQFKRNIADCNLTDNTDDYIVKWLVARDFDVDQAEKMLRRSIEWRKANRVDEILYRWHPPMALVKYYPMSIIGNDKFSCPVSIVAFGKADWRGMLQSVSKRDYLRYITYMAETNVATMRKNALLAGKPVTHQTFIIDMDGLSMRQMSYKPFREVGFEAIKISEANYPESLRRVFIINAPKAFTFVFSMVKPFLHQVTLAKISVFGFDKNEWSSALLKEIDTDQLPVYYGGTMTDSNGDPKCSNTVNMGGQVPSSYYLDMEKPVPKAGMTSLLISCGTKKKLEYEIVAPYSTLKFEFMTEGGDIGFRVYYVENEKDKVDVVSSVRLDSHLMMEEGEIVCTRPALYVVQFDNSYSYLKSKMIWYRIVVDLPSFD</sequence>
<dbReference type="InterPro" id="IPR011074">
    <property type="entry name" value="CRAL/TRIO_N_dom"/>
</dbReference>
<dbReference type="SUPFAM" id="SSF52087">
    <property type="entry name" value="CRAL/TRIO domain"/>
    <property type="match status" value="1"/>
</dbReference>
<dbReference type="Gene3D" id="2.60.120.680">
    <property type="entry name" value="GOLD domain"/>
    <property type="match status" value="1"/>
</dbReference>
<feature type="domain" description="CRAL-TRIO" evidence="1">
    <location>
        <begin position="71"/>
        <end position="248"/>
    </location>
</feature>
<evidence type="ECO:0000313" key="3">
    <source>
        <dbReference type="EMBL" id="KAI9561267.1"/>
    </source>
</evidence>
<dbReference type="AlphaFoldDB" id="A0AAD5KVH3"/>
<dbReference type="Gene3D" id="3.40.525.10">
    <property type="entry name" value="CRAL-TRIO lipid binding domain"/>
    <property type="match status" value="1"/>
</dbReference>
<dbReference type="SUPFAM" id="SSF101576">
    <property type="entry name" value="Supernatant protein factor (SPF), C-terminal domain"/>
    <property type="match status" value="1"/>
</dbReference>
<comment type="caution">
    <text evidence="3">The sequence shown here is derived from an EMBL/GenBank/DDBJ whole genome shotgun (WGS) entry which is preliminary data.</text>
</comment>
<evidence type="ECO:0000313" key="4">
    <source>
        <dbReference type="Proteomes" id="UP000820818"/>
    </source>
</evidence>
<accession>A0AAD5KVH3</accession>
<feature type="domain" description="GOLD" evidence="2">
    <location>
        <begin position="264"/>
        <end position="378"/>
    </location>
</feature>
<dbReference type="GO" id="GO:0005737">
    <property type="term" value="C:cytoplasm"/>
    <property type="evidence" value="ECO:0007669"/>
    <property type="project" value="TreeGrafter"/>
</dbReference>
<protein>
    <recommendedName>
        <fullName evidence="5">Cral/trio domain-containing protein</fullName>
    </recommendedName>
</protein>
<dbReference type="InterPro" id="IPR051064">
    <property type="entry name" value="SEC14/CRAL-TRIO_domain"/>
</dbReference>
<evidence type="ECO:0000259" key="1">
    <source>
        <dbReference type="PROSITE" id="PS50191"/>
    </source>
</evidence>
<dbReference type="EMBL" id="WJBH02000003">
    <property type="protein sequence ID" value="KAI9561267.1"/>
    <property type="molecule type" value="Genomic_DNA"/>
</dbReference>
<dbReference type="Proteomes" id="UP000820818">
    <property type="component" value="Linkage Group LG3"/>
</dbReference>
<dbReference type="InterPro" id="IPR036598">
    <property type="entry name" value="GOLD_dom_sf"/>
</dbReference>
<evidence type="ECO:0008006" key="5">
    <source>
        <dbReference type="Google" id="ProtNLM"/>
    </source>
</evidence>
<dbReference type="SMART" id="SM01100">
    <property type="entry name" value="CRAL_TRIO_N"/>
    <property type="match status" value="1"/>
</dbReference>
<dbReference type="PROSITE" id="PS50191">
    <property type="entry name" value="CRAL_TRIO"/>
    <property type="match status" value="1"/>
</dbReference>
<dbReference type="SUPFAM" id="SSF46938">
    <property type="entry name" value="CRAL/TRIO N-terminal domain"/>
    <property type="match status" value="1"/>
</dbReference>
<dbReference type="PANTHER" id="PTHR23324:SF83">
    <property type="entry name" value="SEC14-LIKE PROTEIN 2"/>
    <property type="match status" value="1"/>
</dbReference>
<keyword evidence="4" id="KW-1185">Reference proteome</keyword>
<dbReference type="SMART" id="SM00516">
    <property type="entry name" value="SEC14"/>
    <property type="match status" value="1"/>
</dbReference>